<dbReference type="GO" id="GO:0003678">
    <property type="term" value="F:DNA helicase activity"/>
    <property type="evidence" value="ECO:0007669"/>
    <property type="project" value="InterPro"/>
</dbReference>
<dbReference type="InterPro" id="IPR051055">
    <property type="entry name" value="PIF1_helicase"/>
</dbReference>
<dbReference type="InterPro" id="IPR027417">
    <property type="entry name" value="P-loop_NTPase"/>
</dbReference>
<comment type="caution">
    <text evidence="2">The sequence shown here is derived from an EMBL/GenBank/DDBJ whole genome shotgun (WGS) entry which is preliminary data.</text>
</comment>
<feature type="domain" description="DNA helicase Pif1-like DEAD-box helicase" evidence="1">
    <location>
        <begin position="4"/>
        <end position="104"/>
    </location>
</feature>
<dbReference type="Proteomes" id="UP000231347">
    <property type="component" value="Unassembled WGS sequence"/>
</dbReference>
<sequence>EYVAYLRAHKIEPAITASTGIAATHIGGFTIHSWCGIGIKNKLEKRDLEKIASTGYVKKRVSRAKILIIDEVSMLLPETLLMIDAVCRKIKGSMASFGGLQIVL</sequence>
<dbReference type="EMBL" id="PFDY01000038">
    <property type="protein sequence ID" value="PJE58849.1"/>
    <property type="molecule type" value="Genomic_DNA"/>
</dbReference>
<evidence type="ECO:0000313" key="2">
    <source>
        <dbReference type="EMBL" id="PJE58849.1"/>
    </source>
</evidence>
<feature type="non-terminal residue" evidence="2">
    <location>
        <position position="1"/>
    </location>
</feature>
<dbReference type="AlphaFoldDB" id="A0A2M8KG08"/>
<reference evidence="3" key="1">
    <citation type="submission" date="2017-09" db="EMBL/GenBank/DDBJ databases">
        <title>Depth-based differentiation of microbial function through sediment-hosted aquifers and enrichment of novel symbionts in the deep terrestrial subsurface.</title>
        <authorList>
            <person name="Probst A.J."/>
            <person name="Ladd B."/>
            <person name="Jarett J.K."/>
            <person name="Geller-Mcgrath D.E."/>
            <person name="Sieber C.M.K."/>
            <person name="Emerson J.B."/>
            <person name="Anantharaman K."/>
            <person name="Thomas B.C."/>
            <person name="Malmstrom R."/>
            <person name="Stieglmeier M."/>
            <person name="Klingl A."/>
            <person name="Woyke T."/>
            <person name="Ryan C.M."/>
            <person name="Banfield J.F."/>
        </authorList>
    </citation>
    <scope>NUCLEOTIDE SEQUENCE [LARGE SCALE GENOMIC DNA]</scope>
</reference>
<dbReference type="GO" id="GO:0000723">
    <property type="term" value="P:telomere maintenance"/>
    <property type="evidence" value="ECO:0007669"/>
    <property type="project" value="InterPro"/>
</dbReference>
<gene>
    <name evidence="2" type="ORF">COU83_01655</name>
</gene>
<evidence type="ECO:0000259" key="1">
    <source>
        <dbReference type="Pfam" id="PF05970"/>
    </source>
</evidence>
<dbReference type="Gene3D" id="3.40.50.300">
    <property type="entry name" value="P-loop containing nucleotide triphosphate hydrolases"/>
    <property type="match status" value="1"/>
</dbReference>
<evidence type="ECO:0000313" key="3">
    <source>
        <dbReference type="Proteomes" id="UP000231347"/>
    </source>
</evidence>
<dbReference type="Pfam" id="PF05970">
    <property type="entry name" value="PIF1"/>
    <property type="match status" value="1"/>
</dbReference>
<dbReference type="PANTHER" id="PTHR47642:SF5">
    <property type="entry name" value="ATP-DEPENDENT DNA HELICASE"/>
    <property type="match status" value="1"/>
</dbReference>
<organism evidence="2 3">
    <name type="scientific">Candidatus Portnoybacteria bacterium CG10_big_fil_rev_8_21_14_0_10_40_22</name>
    <dbReference type="NCBI Taxonomy" id="1974814"/>
    <lineage>
        <taxon>Bacteria</taxon>
        <taxon>Candidatus Portnoyibacteriota</taxon>
    </lineage>
</organism>
<proteinExistence type="predicted"/>
<dbReference type="InterPro" id="IPR010285">
    <property type="entry name" value="DNA_helicase_pif1-like_DEAD"/>
</dbReference>
<feature type="non-terminal residue" evidence="2">
    <location>
        <position position="104"/>
    </location>
</feature>
<dbReference type="PANTHER" id="PTHR47642">
    <property type="entry name" value="ATP-DEPENDENT DNA HELICASE"/>
    <property type="match status" value="1"/>
</dbReference>
<name>A0A2M8KG08_9BACT</name>
<dbReference type="GO" id="GO:0006281">
    <property type="term" value="P:DNA repair"/>
    <property type="evidence" value="ECO:0007669"/>
    <property type="project" value="InterPro"/>
</dbReference>
<protein>
    <submittedName>
        <fullName evidence="2">AAA family ATPase</fullName>
    </submittedName>
</protein>
<accession>A0A2M8KG08</accession>